<dbReference type="PROSITE" id="PS50330">
    <property type="entry name" value="UIM"/>
    <property type="match status" value="1"/>
</dbReference>
<evidence type="ECO:0000256" key="3">
    <source>
        <dbReference type="SAM" id="MobiDB-lite"/>
    </source>
</evidence>
<dbReference type="OrthoDB" id="1731724at2759"/>
<dbReference type="GO" id="GO:0005829">
    <property type="term" value="C:cytosol"/>
    <property type="evidence" value="ECO:0007669"/>
    <property type="project" value="TreeGrafter"/>
</dbReference>
<feature type="domain" description="VWFA" evidence="4">
    <location>
        <begin position="1"/>
        <end position="182"/>
    </location>
</feature>
<dbReference type="AlphaFoldDB" id="A0A642UZW1"/>
<dbReference type="InterPro" id="IPR027040">
    <property type="entry name" value="PSMD4"/>
</dbReference>
<dbReference type="Pfam" id="PF13519">
    <property type="entry name" value="VWA_2"/>
    <property type="match status" value="1"/>
</dbReference>
<evidence type="ECO:0000259" key="4">
    <source>
        <dbReference type="PROSITE" id="PS50234"/>
    </source>
</evidence>
<accession>A0A642UZW1</accession>
<dbReference type="InterPro" id="IPR036465">
    <property type="entry name" value="vWFA_dom_sf"/>
</dbReference>
<evidence type="ECO:0000256" key="1">
    <source>
        <dbReference type="ARBA" id="ARBA00005574"/>
    </source>
</evidence>
<keyword evidence="2" id="KW-0647">Proteasome</keyword>
<keyword evidence="6" id="KW-1185">Reference proteome</keyword>
<dbReference type="PANTHER" id="PTHR10223">
    <property type="entry name" value="26S PROTEASOME NON-ATPASE REGULATORY SUBUNIT 4"/>
    <property type="match status" value="1"/>
</dbReference>
<dbReference type="GO" id="GO:0036435">
    <property type="term" value="F:K48-linked polyubiquitin modification-dependent protein binding"/>
    <property type="evidence" value="ECO:0007669"/>
    <property type="project" value="UniProtKB-ARBA"/>
</dbReference>
<dbReference type="CDD" id="cd01452">
    <property type="entry name" value="VWA_26S_proteasome_subunit"/>
    <property type="match status" value="1"/>
</dbReference>
<feature type="compositionally biased region" description="Basic and acidic residues" evidence="3">
    <location>
        <begin position="255"/>
        <end position="277"/>
    </location>
</feature>
<dbReference type="GO" id="GO:0008540">
    <property type="term" value="C:proteasome regulatory particle, base subcomplex"/>
    <property type="evidence" value="ECO:0007669"/>
    <property type="project" value="TreeGrafter"/>
</dbReference>
<gene>
    <name evidence="5" type="ORF">TRICI_004713</name>
</gene>
<dbReference type="InterPro" id="IPR003903">
    <property type="entry name" value="UIM_dom"/>
</dbReference>
<evidence type="ECO:0000313" key="5">
    <source>
        <dbReference type="EMBL" id="KAA8908900.1"/>
    </source>
</evidence>
<feature type="region of interest" description="Disordered" evidence="3">
    <location>
        <begin position="223"/>
        <end position="277"/>
    </location>
</feature>
<evidence type="ECO:0000256" key="2">
    <source>
        <dbReference type="ARBA" id="ARBA00022942"/>
    </source>
</evidence>
<feature type="compositionally biased region" description="Basic and acidic residues" evidence="3">
    <location>
        <begin position="226"/>
        <end position="249"/>
    </location>
</feature>
<proteinExistence type="inferred from homology"/>
<dbReference type="PROSITE" id="PS50234">
    <property type="entry name" value="VWFA"/>
    <property type="match status" value="1"/>
</dbReference>
<dbReference type="Gene3D" id="1.10.287.3990">
    <property type="match status" value="1"/>
</dbReference>
<dbReference type="FunFam" id="3.40.50.410:FF:000005">
    <property type="entry name" value="26S proteasome non-ATPase regulatory subunit 4"/>
    <property type="match status" value="1"/>
</dbReference>
<dbReference type="SUPFAM" id="SSF53300">
    <property type="entry name" value="vWA-like"/>
    <property type="match status" value="1"/>
</dbReference>
<evidence type="ECO:0000313" key="6">
    <source>
        <dbReference type="Proteomes" id="UP000761534"/>
    </source>
</evidence>
<dbReference type="PANTHER" id="PTHR10223:SF0">
    <property type="entry name" value="26S PROTEASOME NON-ATPASE REGULATORY SUBUNIT 4"/>
    <property type="match status" value="1"/>
</dbReference>
<dbReference type="Proteomes" id="UP000761534">
    <property type="component" value="Unassembled WGS sequence"/>
</dbReference>
<name>A0A642UZW1_9ASCO</name>
<dbReference type="EMBL" id="SWFS01000356">
    <property type="protein sequence ID" value="KAA8908900.1"/>
    <property type="molecule type" value="Genomic_DNA"/>
</dbReference>
<dbReference type="InterPro" id="IPR002035">
    <property type="entry name" value="VWF_A"/>
</dbReference>
<dbReference type="GO" id="GO:0043161">
    <property type="term" value="P:proteasome-mediated ubiquitin-dependent protein catabolic process"/>
    <property type="evidence" value="ECO:0007669"/>
    <property type="project" value="TreeGrafter"/>
</dbReference>
<dbReference type="GO" id="GO:0005634">
    <property type="term" value="C:nucleus"/>
    <property type="evidence" value="ECO:0007669"/>
    <property type="project" value="TreeGrafter"/>
</dbReference>
<comment type="similarity">
    <text evidence="1">Belongs to the proteasome subunit S5A family.</text>
</comment>
<dbReference type="VEuPathDB" id="FungiDB:TRICI_004713"/>
<comment type="caution">
    <text evidence="5">The sequence shown here is derived from an EMBL/GenBank/DDBJ whole genome shotgun (WGS) entry which is preliminary data.</text>
</comment>
<dbReference type="SMART" id="SM00327">
    <property type="entry name" value="VWA"/>
    <property type="match status" value="1"/>
</dbReference>
<feature type="region of interest" description="Disordered" evidence="3">
    <location>
        <begin position="182"/>
        <end position="201"/>
    </location>
</feature>
<reference evidence="5" key="1">
    <citation type="journal article" date="2019" name="G3 (Bethesda)">
        <title>Genome Assemblies of Two Rare Opportunistic Yeast Pathogens: Diutina rugosa (syn. Candida rugosa) and Trichomonascus ciferrii (syn. Candida ciferrii).</title>
        <authorList>
            <person name="Mixao V."/>
            <person name="Saus E."/>
            <person name="Hansen A.P."/>
            <person name="Lass-Florl C."/>
            <person name="Gabaldon T."/>
        </authorList>
    </citation>
    <scope>NUCLEOTIDE SEQUENCE</scope>
    <source>
        <strain evidence="5">CBS 4856</strain>
    </source>
</reference>
<protein>
    <recommendedName>
        <fullName evidence="4">VWFA domain-containing protein</fullName>
    </recommendedName>
</protein>
<sequence length="277" mass="30013">MCRLDNSEYTRNGDYTPTRFQAQLDAVHMLFTAKTNANPESTVGLMSMGGHGPQVLATLTSDFGKILSGCHETSVHGTTHLSTGIQVAALALKHRQNKVQRQRVVAFVASPIQEDTKDLVKLAKKMKKNNIAVDFINFGQEAENTEKLEKFIEGVNSGDNSHLVTIPPGPHILSDMLTSSPIINEDADGTSGGPAAAGASGGGNDMYDLGVDPSVDPELALALRMSLEDEKARQEKEKQEKEKQGESSKSEPIQEDPKNEDKSNDKDDHPGDKMDTQ</sequence>
<dbReference type="Gene3D" id="3.40.50.410">
    <property type="entry name" value="von Willebrand factor, type A domain"/>
    <property type="match status" value="1"/>
</dbReference>
<organism evidence="5 6">
    <name type="scientific">Trichomonascus ciferrii</name>
    <dbReference type="NCBI Taxonomy" id="44093"/>
    <lineage>
        <taxon>Eukaryota</taxon>
        <taxon>Fungi</taxon>
        <taxon>Dikarya</taxon>
        <taxon>Ascomycota</taxon>
        <taxon>Saccharomycotina</taxon>
        <taxon>Dipodascomycetes</taxon>
        <taxon>Dipodascales</taxon>
        <taxon>Trichomonascaceae</taxon>
        <taxon>Trichomonascus</taxon>
        <taxon>Trichomonascus ciferrii complex</taxon>
    </lineage>
</organism>